<dbReference type="Gene3D" id="3.40.50.720">
    <property type="entry name" value="NAD(P)-binding Rossmann-like Domain"/>
    <property type="match status" value="1"/>
</dbReference>
<evidence type="ECO:0000259" key="2">
    <source>
        <dbReference type="Pfam" id="PF13460"/>
    </source>
</evidence>
<dbReference type="EMBL" id="KD121172">
    <property type="protein sequence ID" value="EMS59438.1"/>
    <property type="molecule type" value="Genomic_DNA"/>
</dbReference>
<evidence type="ECO:0000313" key="3">
    <source>
        <dbReference type="EMBL" id="EMS59438.1"/>
    </source>
</evidence>
<proteinExistence type="predicted"/>
<dbReference type="PANTHER" id="PTHR10366:SF820">
    <property type="entry name" value="DIHYDROFLAVONOL-4-REDUCTASE"/>
    <property type="match status" value="1"/>
</dbReference>
<reference evidence="3" key="1">
    <citation type="journal article" date="2013" name="Nature">
        <title>Draft genome of the wheat A-genome progenitor Triticum urartu.</title>
        <authorList>
            <person name="Ling H.Q."/>
            <person name="Zhao S."/>
            <person name="Liu D."/>
            <person name="Wang J."/>
            <person name="Sun H."/>
            <person name="Zhang C."/>
            <person name="Fan H."/>
            <person name="Li D."/>
            <person name="Dong L."/>
            <person name="Tao Y."/>
            <person name="Gao C."/>
            <person name="Wu H."/>
            <person name="Li Y."/>
            <person name="Cui Y."/>
            <person name="Guo X."/>
            <person name="Zheng S."/>
            <person name="Wang B."/>
            <person name="Yu K."/>
            <person name="Liang Q."/>
            <person name="Yang W."/>
            <person name="Lou X."/>
            <person name="Chen J."/>
            <person name="Feng M."/>
            <person name="Jian J."/>
            <person name="Zhang X."/>
            <person name="Luo G."/>
            <person name="Jiang Y."/>
            <person name="Liu J."/>
            <person name="Wang Z."/>
            <person name="Sha Y."/>
            <person name="Zhang B."/>
            <person name="Wu H."/>
            <person name="Tang D."/>
            <person name="Shen Q."/>
            <person name="Xue P."/>
            <person name="Zou S."/>
            <person name="Wang X."/>
            <person name="Liu X."/>
            <person name="Wang F."/>
            <person name="Yang Y."/>
            <person name="An X."/>
            <person name="Dong Z."/>
            <person name="Zhang K."/>
            <person name="Zhang X."/>
            <person name="Luo M.C."/>
            <person name="Dvorak J."/>
            <person name="Tong Y."/>
            <person name="Wang J."/>
            <person name="Yang H."/>
            <person name="Li Z."/>
            <person name="Wang D."/>
            <person name="Zhang A."/>
            <person name="Wang J."/>
        </authorList>
    </citation>
    <scope>NUCLEOTIDE SEQUENCE</scope>
</reference>
<dbReference type="eggNOG" id="KOG1502">
    <property type="taxonomic scope" value="Eukaryota"/>
</dbReference>
<sequence>MPTRAEGNAGSGKTVCVTGAAGYIASWLVKLLLSRGYDVHGTVRHLGEEKTGHLRRLENASENLRLFQADLLDYDAMAAAIVGCQGVFHVATPVPSGILTDPEASKFHDSRTVDMHQFLLFTHTTNVFLSSTTMQLQMLGPAVTGTTNVLKAASAADAERVVVVSSMVAVEINPKDWPQGKIRDESCWSDKEFCRSNEAPTLTMPFCYAHYLQSWYPVAKIAAEAAALEYGRATGLRVVTLNPALVFAPLLQPTINTSSQFLIYFLKGGPDETRDKLWHIVDVRDVADALLLLYEAPEATGRHICAPHFITARELLGLLKNMYPGYPCIAEESIRDMDHPAPMTSGKLEKLGWSSRPLRETITDTVEFCREAGFLEDGDGDDTPCRFPPLLNKV</sequence>
<dbReference type="CDD" id="cd08958">
    <property type="entry name" value="FR_SDR_e"/>
    <property type="match status" value="1"/>
</dbReference>
<dbReference type="Pfam" id="PF13460">
    <property type="entry name" value="NAD_binding_10"/>
    <property type="match status" value="1"/>
</dbReference>
<dbReference type="OMA" id="FTHTTNV"/>
<accession>M7Z8A4</accession>
<organism evidence="3">
    <name type="scientific">Triticum urartu</name>
    <name type="common">Red wild einkorn</name>
    <name type="synonym">Crithodium urartu</name>
    <dbReference type="NCBI Taxonomy" id="4572"/>
    <lineage>
        <taxon>Eukaryota</taxon>
        <taxon>Viridiplantae</taxon>
        <taxon>Streptophyta</taxon>
        <taxon>Embryophyta</taxon>
        <taxon>Tracheophyta</taxon>
        <taxon>Spermatophyta</taxon>
        <taxon>Magnoliopsida</taxon>
        <taxon>Liliopsida</taxon>
        <taxon>Poales</taxon>
        <taxon>Poaceae</taxon>
        <taxon>BOP clade</taxon>
        <taxon>Pooideae</taxon>
        <taxon>Triticodae</taxon>
        <taxon>Triticeae</taxon>
        <taxon>Triticinae</taxon>
        <taxon>Triticum</taxon>
    </lineage>
</organism>
<dbReference type="GO" id="GO:0016616">
    <property type="term" value="F:oxidoreductase activity, acting on the CH-OH group of donors, NAD or NADP as acceptor"/>
    <property type="evidence" value="ECO:0007669"/>
    <property type="project" value="TreeGrafter"/>
</dbReference>
<protein>
    <submittedName>
        <fullName evidence="3">Bifunctional dihydroflavonol 4-reductase/flavanone 4-reductase</fullName>
    </submittedName>
</protein>
<keyword evidence="1" id="KW-0560">Oxidoreductase</keyword>
<evidence type="ECO:0000256" key="1">
    <source>
        <dbReference type="ARBA" id="ARBA00023002"/>
    </source>
</evidence>
<dbReference type="PANTHER" id="PTHR10366">
    <property type="entry name" value="NAD DEPENDENT EPIMERASE/DEHYDRATASE"/>
    <property type="match status" value="1"/>
</dbReference>
<dbReference type="SUPFAM" id="SSF51735">
    <property type="entry name" value="NAD(P)-binding Rossmann-fold domains"/>
    <property type="match status" value="1"/>
</dbReference>
<dbReference type="STRING" id="4572.M7Z8A4"/>
<dbReference type="InterPro" id="IPR016040">
    <property type="entry name" value="NAD(P)-bd_dom"/>
</dbReference>
<dbReference type="AlphaFoldDB" id="M7Z8A4"/>
<feature type="domain" description="NAD(P)-binding" evidence="2">
    <location>
        <begin position="19"/>
        <end position="171"/>
    </location>
</feature>
<name>M7Z8A4_TRIUA</name>
<dbReference type="InterPro" id="IPR036291">
    <property type="entry name" value="NAD(P)-bd_dom_sf"/>
</dbReference>
<gene>
    <name evidence="3" type="ORF">TRIUR3_28245</name>
</gene>
<dbReference type="InterPro" id="IPR050425">
    <property type="entry name" value="NAD(P)_dehydrat-like"/>
</dbReference>